<comment type="caution">
    <text evidence="1">The sequence shown here is derived from an EMBL/GenBank/DDBJ whole genome shotgun (WGS) entry which is preliminary data.</text>
</comment>
<gene>
    <name evidence="1" type="ORF">WG66_4506</name>
</gene>
<accession>A0A0W0G314</accession>
<reference evidence="1 2" key="1">
    <citation type="submission" date="2015-12" db="EMBL/GenBank/DDBJ databases">
        <title>Draft genome sequence of Moniliophthora roreri, the causal agent of frosty pod rot of cacao.</title>
        <authorList>
            <person name="Aime M.C."/>
            <person name="Diaz-Valderrama J.R."/>
            <person name="Kijpornyongpan T."/>
            <person name="Phillips-Mora W."/>
        </authorList>
    </citation>
    <scope>NUCLEOTIDE SEQUENCE [LARGE SCALE GENOMIC DNA]</scope>
    <source>
        <strain evidence="1 2">MCA 2952</strain>
    </source>
</reference>
<evidence type="ECO:0000313" key="2">
    <source>
        <dbReference type="Proteomes" id="UP000054988"/>
    </source>
</evidence>
<organism evidence="1 2">
    <name type="scientific">Moniliophthora roreri</name>
    <name type="common">Frosty pod rot fungus</name>
    <name type="synonym">Monilia roreri</name>
    <dbReference type="NCBI Taxonomy" id="221103"/>
    <lineage>
        <taxon>Eukaryota</taxon>
        <taxon>Fungi</taxon>
        <taxon>Dikarya</taxon>
        <taxon>Basidiomycota</taxon>
        <taxon>Agaricomycotina</taxon>
        <taxon>Agaricomycetes</taxon>
        <taxon>Agaricomycetidae</taxon>
        <taxon>Agaricales</taxon>
        <taxon>Marasmiineae</taxon>
        <taxon>Marasmiaceae</taxon>
        <taxon>Moniliophthora</taxon>
    </lineage>
</organism>
<protein>
    <submittedName>
        <fullName evidence="1">Uncharacterized protein</fullName>
    </submittedName>
</protein>
<proteinExistence type="predicted"/>
<sequence>MPLAQLNKLGPKLFYLNNNVIHSGNQWAVSLLLSTYKTHPLIYSTT</sequence>
<dbReference type="Proteomes" id="UP000054988">
    <property type="component" value="Unassembled WGS sequence"/>
</dbReference>
<evidence type="ECO:0000313" key="1">
    <source>
        <dbReference type="EMBL" id="KTB42914.1"/>
    </source>
</evidence>
<dbReference type="AlphaFoldDB" id="A0A0W0G314"/>
<name>A0A0W0G314_MONRR</name>
<dbReference type="EMBL" id="LATX01001281">
    <property type="protein sequence ID" value="KTB42914.1"/>
    <property type="molecule type" value="Genomic_DNA"/>
</dbReference>